<evidence type="ECO:0000313" key="5">
    <source>
        <dbReference type="Proteomes" id="UP000282977"/>
    </source>
</evidence>
<dbReference type="SUPFAM" id="SSF51905">
    <property type="entry name" value="FAD/NAD(P)-binding domain"/>
    <property type="match status" value="1"/>
</dbReference>
<protein>
    <submittedName>
        <fullName evidence="4">2-polyprenyl-6-methoxyphenol hydroxylase</fullName>
    </submittedName>
</protein>
<evidence type="ECO:0000259" key="3">
    <source>
        <dbReference type="Pfam" id="PF01494"/>
    </source>
</evidence>
<feature type="domain" description="FAD-binding" evidence="3">
    <location>
        <begin position="4"/>
        <end position="335"/>
    </location>
</feature>
<accession>A0A437J3R5</accession>
<dbReference type="EMBL" id="RZUL01000010">
    <property type="protein sequence ID" value="RVT39134.1"/>
    <property type="molecule type" value="Genomic_DNA"/>
</dbReference>
<dbReference type="Gene3D" id="3.50.50.60">
    <property type="entry name" value="FAD/NAD(P)-binding domain"/>
    <property type="match status" value="1"/>
</dbReference>
<evidence type="ECO:0000313" key="4">
    <source>
        <dbReference type="EMBL" id="RVT39134.1"/>
    </source>
</evidence>
<gene>
    <name evidence="4" type="ORF">ENE74_16305</name>
</gene>
<dbReference type="RefSeq" id="WP_127691936.1">
    <property type="nucleotide sequence ID" value="NZ_RZUL01000010.1"/>
</dbReference>
<dbReference type="InterPro" id="IPR036188">
    <property type="entry name" value="FAD/NAD-bd_sf"/>
</dbReference>
<dbReference type="GO" id="GO:0071949">
    <property type="term" value="F:FAD binding"/>
    <property type="evidence" value="ECO:0007669"/>
    <property type="project" value="InterPro"/>
</dbReference>
<name>A0A437J3R5_9SPHN</name>
<reference evidence="4 5" key="1">
    <citation type="submission" date="2019-01" db="EMBL/GenBank/DDBJ databases">
        <authorList>
            <person name="Chen W.-M."/>
        </authorList>
    </citation>
    <scope>NUCLEOTIDE SEQUENCE [LARGE SCALE GENOMIC DNA]</scope>
    <source>
        <strain evidence="4 5">TLA-22</strain>
    </source>
</reference>
<dbReference type="PRINTS" id="PR00420">
    <property type="entry name" value="RNGMNOXGNASE"/>
</dbReference>
<proteinExistence type="predicted"/>
<comment type="caution">
    <text evidence="4">The sequence shown here is derived from an EMBL/GenBank/DDBJ whole genome shotgun (WGS) entry which is preliminary data.</text>
</comment>
<dbReference type="Proteomes" id="UP000282977">
    <property type="component" value="Unassembled WGS sequence"/>
</dbReference>
<dbReference type="PANTHER" id="PTHR13789:SF309">
    <property type="entry name" value="PUTATIVE (AFU_ORTHOLOGUE AFUA_6G14510)-RELATED"/>
    <property type="match status" value="1"/>
</dbReference>
<dbReference type="InterPro" id="IPR050493">
    <property type="entry name" value="FAD-dep_Monooxygenase_BioMet"/>
</dbReference>
<evidence type="ECO:0000256" key="1">
    <source>
        <dbReference type="ARBA" id="ARBA00023002"/>
    </source>
</evidence>
<dbReference type="PANTHER" id="PTHR13789">
    <property type="entry name" value="MONOOXYGENASE"/>
    <property type="match status" value="1"/>
</dbReference>
<organism evidence="4 5">
    <name type="scientific">Sphingobium algorifonticola</name>
    <dbReference type="NCBI Taxonomy" id="2008318"/>
    <lineage>
        <taxon>Bacteria</taxon>
        <taxon>Pseudomonadati</taxon>
        <taxon>Pseudomonadota</taxon>
        <taxon>Alphaproteobacteria</taxon>
        <taxon>Sphingomonadales</taxon>
        <taxon>Sphingomonadaceae</taxon>
        <taxon>Sphingobium</taxon>
    </lineage>
</organism>
<dbReference type="AlphaFoldDB" id="A0A437J3R5"/>
<evidence type="ECO:0000256" key="2">
    <source>
        <dbReference type="ARBA" id="ARBA00023033"/>
    </source>
</evidence>
<dbReference type="NCBIfam" id="NF005313">
    <property type="entry name" value="PRK06847.1"/>
    <property type="match status" value="1"/>
</dbReference>
<keyword evidence="1" id="KW-0560">Oxidoreductase</keyword>
<dbReference type="InterPro" id="IPR002938">
    <property type="entry name" value="FAD-bd"/>
</dbReference>
<dbReference type="Pfam" id="PF01494">
    <property type="entry name" value="FAD_binding_3"/>
    <property type="match status" value="1"/>
</dbReference>
<keyword evidence="2" id="KW-0503">Monooxygenase</keyword>
<dbReference type="GO" id="GO:0004497">
    <property type="term" value="F:monooxygenase activity"/>
    <property type="evidence" value="ECO:0007669"/>
    <property type="project" value="UniProtKB-KW"/>
</dbReference>
<dbReference type="OrthoDB" id="5499180at2"/>
<sequence>MKNMQILVVGGGIGGLTSAIALCRAGHTVEVIERDPNWSVYGVGIIQQGNVIRAMTELGLIDDYIGAGFGFDRVQVYIPTGQCVADIPTPRLVDGYPSNVGIGRPALHKVLGDRAKGAGAQIRLGVTVDTLVDDGEGVSVTFSDGSTGRYDLVIGADGLYSQTRETIFPDAPKPEFTGQSVWRYNFKRTPDVVGLQAYEGPTGIGLVPLSDELMYMYVTTPEPGNPWYAKEDLASTMRSKIANIPSPAIKALVDQITQDHEVVYKPLEWILLEGPWHKGRVVLLGDAVHATTPHLGQGAGMAIEDALVLAAELARADSIEPALTAYRNRRFERCRYIVESSRAICFGQIGKGPLVDNAHATRDMFMKVAEPI</sequence>
<keyword evidence="5" id="KW-1185">Reference proteome</keyword>